<dbReference type="CDD" id="cd04301">
    <property type="entry name" value="NAT_SF"/>
    <property type="match status" value="1"/>
</dbReference>
<organism evidence="4 5">
    <name type="scientific">Pedococcus badiiscoriae</name>
    <dbReference type="NCBI Taxonomy" id="642776"/>
    <lineage>
        <taxon>Bacteria</taxon>
        <taxon>Bacillati</taxon>
        <taxon>Actinomycetota</taxon>
        <taxon>Actinomycetes</taxon>
        <taxon>Micrococcales</taxon>
        <taxon>Intrasporangiaceae</taxon>
        <taxon>Pedococcus</taxon>
    </lineage>
</organism>
<proteinExistence type="predicted"/>
<dbReference type="RefSeq" id="WP_179421050.1">
    <property type="nucleotide sequence ID" value="NZ_JACCAB010000001.1"/>
</dbReference>
<dbReference type="GO" id="GO:0016747">
    <property type="term" value="F:acyltransferase activity, transferring groups other than amino-acyl groups"/>
    <property type="evidence" value="ECO:0007669"/>
    <property type="project" value="InterPro"/>
</dbReference>
<evidence type="ECO:0000259" key="3">
    <source>
        <dbReference type="PROSITE" id="PS51186"/>
    </source>
</evidence>
<evidence type="ECO:0000256" key="2">
    <source>
        <dbReference type="ARBA" id="ARBA00023315"/>
    </source>
</evidence>
<evidence type="ECO:0000313" key="4">
    <source>
        <dbReference type="EMBL" id="NYG06592.1"/>
    </source>
</evidence>
<dbReference type="InterPro" id="IPR016181">
    <property type="entry name" value="Acyl_CoA_acyltransferase"/>
</dbReference>
<dbReference type="InterPro" id="IPR000182">
    <property type="entry name" value="GNAT_dom"/>
</dbReference>
<protein>
    <submittedName>
        <fullName evidence="4">GNAT superfamily N-acetyltransferase</fullName>
    </submittedName>
</protein>
<keyword evidence="5" id="KW-1185">Reference proteome</keyword>
<evidence type="ECO:0000313" key="5">
    <source>
        <dbReference type="Proteomes" id="UP000573599"/>
    </source>
</evidence>
<dbReference type="PANTHER" id="PTHR43877">
    <property type="entry name" value="AMINOALKYLPHOSPHONATE N-ACETYLTRANSFERASE-RELATED-RELATED"/>
    <property type="match status" value="1"/>
</dbReference>
<name>A0A852WMT1_9MICO</name>
<keyword evidence="1 4" id="KW-0808">Transferase</keyword>
<dbReference type="AlphaFoldDB" id="A0A852WMT1"/>
<dbReference type="Pfam" id="PF00583">
    <property type="entry name" value="Acetyltransf_1"/>
    <property type="match status" value="1"/>
</dbReference>
<dbReference type="EMBL" id="JACCAB010000001">
    <property type="protein sequence ID" value="NYG06592.1"/>
    <property type="molecule type" value="Genomic_DNA"/>
</dbReference>
<accession>A0A852WMT1</accession>
<dbReference type="Gene3D" id="3.40.630.30">
    <property type="match status" value="1"/>
</dbReference>
<evidence type="ECO:0000256" key="1">
    <source>
        <dbReference type="ARBA" id="ARBA00022679"/>
    </source>
</evidence>
<keyword evidence="2" id="KW-0012">Acyltransferase</keyword>
<comment type="caution">
    <text evidence="4">The sequence shown here is derived from an EMBL/GenBank/DDBJ whole genome shotgun (WGS) entry which is preliminary data.</text>
</comment>
<feature type="domain" description="N-acetyltransferase" evidence="3">
    <location>
        <begin position="7"/>
        <end position="158"/>
    </location>
</feature>
<gene>
    <name evidence="4" type="ORF">BJ986_001079</name>
</gene>
<sequence length="158" mass="17336">MDPERSFHIEPVAPDDLADLLPLMRAYCTFYESEPPDEALEAMSRAFLEEGSGGTQLIARDDSGGAIGHATMLWSWDTTLAQPLAVMEDLFVTERARGAGVGAGLIEACRQLAADRGMQWLAWETAPDNEPAQRLYDRLGAQRGTWYAYRLSTNGPAS</sequence>
<dbReference type="Proteomes" id="UP000573599">
    <property type="component" value="Unassembled WGS sequence"/>
</dbReference>
<dbReference type="PROSITE" id="PS51186">
    <property type="entry name" value="GNAT"/>
    <property type="match status" value="1"/>
</dbReference>
<dbReference type="PANTHER" id="PTHR43877:SF2">
    <property type="entry name" value="AMINOALKYLPHOSPHONATE N-ACETYLTRANSFERASE-RELATED"/>
    <property type="match status" value="1"/>
</dbReference>
<dbReference type="SUPFAM" id="SSF55729">
    <property type="entry name" value="Acyl-CoA N-acyltransferases (Nat)"/>
    <property type="match status" value="1"/>
</dbReference>
<dbReference type="InterPro" id="IPR050832">
    <property type="entry name" value="Bact_Acetyltransf"/>
</dbReference>
<reference evidence="4 5" key="1">
    <citation type="submission" date="2020-07" db="EMBL/GenBank/DDBJ databases">
        <title>Sequencing the genomes of 1000 actinobacteria strains.</title>
        <authorList>
            <person name="Klenk H.-P."/>
        </authorList>
    </citation>
    <scope>NUCLEOTIDE SEQUENCE [LARGE SCALE GENOMIC DNA]</scope>
    <source>
        <strain evidence="4 5">DSM 23987</strain>
    </source>
</reference>